<dbReference type="PANTHER" id="PTHR34835">
    <property type="entry name" value="OS07G0283600 PROTEIN-RELATED"/>
    <property type="match status" value="1"/>
</dbReference>
<dbReference type="AlphaFoldDB" id="A0A7N0UNC6"/>
<sequence length="252" mass="29045">LYSLNTRIYVKPFVGSNAGPKGLTPEGSVKGKTGKFKTRCTPQRLHQILGNLTEQHRRGIKELGFGSILELRFWELPSRFGRWLVESFDANRCTLDMKIGRLHITVDDIERILGLPKVGQLFKVNDKSISASKQCMEWRTRYGTVQSTLSVTSVMEKIAGSRKPNKWFYFDFLVLFTSTIVEGMKNGFANQKILNFINDPNEAKQMNWCQYVLDSLQAGKVKWIENRKKSSLNCTFCQLVVVLFYKFFHNIR</sequence>
<dbReference type="Proteomes" id="UP000594263">
    <property type="component" value="Unplaced"/>
</dbReference>
<evidence type="ECO:0000313" key="2">
    <source>
        <dbReference type="Proteomes" id="UP000594263"/>
    </source>
</evidence>
<reference evidence="1" key="1">
    <citation type="submission" date="2021-01" db="UniProtKB">
        <authorList>
            <consortium name="EnsemblPlants"/>
        </authorList>
    </citation>
    <scope>IDENTIFICATION</scope>
</reference>
<dbReference type="Gramene" id="Kaladp0074s0002.1.v1.1">
    <property type="protein sequence ID" value="Kaladp0074s0002.1.v1.1"/>
    <property type="gene ID" value="Kaladp0074s0002.v1.1"/>
</dbReference>
<organism evidence="1 2">
    <name type="scientific">Kalanchoe fedtschenkoi</name>
    <name type="common">Lavender scallops</name>
    <name type="synonym">South American air plant</name>
    <dbReference type="NCBI Taxonomy" id="63787"/>
    <lineage>
        <taxon>Eukaryota</taxon>
        <taxon>Viridiplantae</taxon>
        <taxon>Streptophyta</taxon>
        <taxon>Embryophyta</taxon>
        <taxon>Tracheophyta</taxon>
        <taxon>Spermatophyta</taxon>
        <taxon>Magnoliopsida</taxon>
        <taxon>eudicotyledons</taxon>
        <taxon>Gunneridae</taxon>
        <taxon>Pentapetalae</taxon>
        <taxon>Saxifragales</taxon>
        <taxon>Crassulaceae</taxon>
        <taxon>Kalanchoe</taxon>
    </lineage>
</organism>
<dbReference type="OMA" id="CMEWRTR"/>
<name>A0A7N0UNC6_KALFE</name>
<accession>A0A7N0UNC6</accession>
<dbReference type="EnsemblPlants" id="Kaladp0074s0002.1.v1.1">
    <property type="protein sequence ID" value="Kaladp0074s0002.1.v1.1"/>
    <property type="gene ID" value="Kaladp0074s0002.v1.1"/>
</dbReference>
<evidence type="ECO:0000313" key="1">
    <source>
        <dbReference type="EnsemblPlants" id="Kaladp0074s0002.1.v1.1"/>
    </source>
</evidence>
<keyword evidence="2" id="KW-1185">Reference proteome</keyword>
<dbReference type="PANTHER" id="PTHR34835:SF90">
    <property type="entry name" value="AMINOTRANSFERASE-LIKE PLANT MOBILE DOMAIN-CONTAINING PROTEIN"/>
    <property type="match status" value="1"/>
</dbReference>
<proteinExistence type="predicted"/>
<protein>
    <submittedName>
        <fullName evidence="1">Uncharacterized protein</fullName>
    </submittedName>
</protein>